<feature type="domain" description="HTH cro/C1-type" evidence="2">
    <location>
        <begin position="81"/>
        <end position="137"/>
    </location>
</feature>
<dbReference type="PATRIC" id="fig|698759.3.peg.5803"/>
<dbReference type="InterPro" id="IPR001387">
    <property type="entry name" value="Cro/C1-type_HTH"/>
</dbReference>
<dbReference type="GO" id="GO:0005829">
    <property type="term" value="C:cytosol"/>
    <property type="evidence" value="ECO:0007669"/>
    <property type="project" value="TreeGrafter"/>
</dbReference>
<dbReference type="AlphaFoldDB" id="L1KSS2"/>
<dbReference type="SMART" id="SM00530">
    <property type="entry name" value="HTH_XRE"/>
    <property type="match status" value="2"/>
</dbReference>
<dbReference type="InterPro" id="IPR010982">
    <property type="entry name" value="Lambda_DNA-bd_dom_sf"/>
</dbReference>
<keyword evidence="4" id="KW-1185">Reference proteome</keyword>
<keyword evidence="1 3" id="KW-0238">DNA-binding</keyword>
<gene>
    <name evidence="3" type="ORF">STRIP9103_04702</name>
</gene>
<evidence type="ECO:0000313" key="4">
    <source>
        <dbReference type="Proteomes" id="UP000010411"/>
    </source>
</evidence>
<dbReference type="Pfam" id="PF01381">
    <property type="entry name" value="HTH_3"/>
    <property type="match status" value="1"/>
</dbReference>
<evidence type="ECO:0000259" key="2">
    <source>
        <dbReference type="PROSITE" id="PS50943"/>
    </source>
</evidence>
<protein>
    <submittedName>
        <fullName evidence="3">DNA-binding helix-turn-helix protein</fullName>
    </submittedName>
</protein>
<dbReference type="Proteomes" id="UP000010411">
    <property type="component" value="Unassembled WGS sequence"/>
</dbReference>
<comment type="caution">
    <text evidence="3">The sequence shown here is derived from an EMBL/GenBank/DDBJ whole genome shotgun (WGS) entry which is preliminary data.</text>
</comment>
<dbReference type="SUPFAM" id="SSF47413">
    <property type="entry name" value="lambda repressor-like DNA-binding domains"/>
    <property type="match status" value="2"/>
</dbReference>
<dbReference type="OrthoDB" id="4087213at2"/>
<dbReference type="GO" id="GO:0003700">
    <property type="term" value="F:DNA-binding transcription factor activity"/>
    <property type="evidence" value="ECO:0007669"/>
    <property type="project" value="TreeGrafter"/>
</dbReference>
<dbReference type="CDD" id="cd00093">
    <property type="entry name" value="HTH_XRE"/>
    <property type="match status" value="2"/>
</dbReference>
<sequence length="384" mass="42911">MTRGVTGFDGAALRAARLSAKCEEHSHVLTASCLARRVGTSKALVLSYEHGRSSPSPQRLAQLASALRVPATTLLREGAKLSDLRVASGLTMKDLAARLGLAVNTYRRIERDGVLPKRRPGVLWDLADVLRADYSRLRKALHEIPAVQKRRRAASRLLGDVTERAVSRGPFVPVEDTSPEAQLLAMLYRARPAAVSQLMNIYLMDLRQLAAQQAQAQVRLDYTTASSRWTPHYEAEVINLRQEITEAQDRGPELLEQYLTNPMPQQCWYVLAQLYAAGPGGVESSLLDTATVASLERIFDYYLIERTLTGVNLSTPGVLFFTDTLPYYRAIYPMQGVIRPDPQHYGWPPVHRLTGARRRLRTAHLLGHDPNPFWSDTSRPPGRR</sequence>
<dbReference type="PANTHER" id="PTHR46797">
    <property type="entry name" value="HTH-TYPE TRANSCRIPTIONAL REGULATOR"/>
    <property type="match status" value="1"/>
</dbReference>
<dbReference type="InterPro" id="IPR050807">
    <property type="entry name" value="TransReg_Diox_bact_type"/>
</dbReference>
<dbReference type="GO" id="GO:0003677">
    <property type="term" value="F:DNA binding"/>
    <property type="evidence" value="ECO:0007669"/>
    <property type="project" value="UniProtKB-KW"/>
</dbReference>
<organism evidence="3 4">
    <name type="scientific">Streptomyces ipomoeae 91-03</name>
    <dbReference type="NCBI Taxonomy" id="698759"/>
    <lineage>
        <taxon>Bacteria</taxon>
        <taxon>Bacillati</taxon>
        <taxon>Actinomycetota</taxon>
        <taxon>Actinomycetes</taxon>
        <taxon>Kitasatosporales</taxon>
        <taxon>Streptomycetaceae</taxon>
        <taxon>Streptomyces</taxon>
    </lineage>
</organism>
<evidence type="ECO:0000256" key="1">
    <source>
        <dbReference type="ARBA" id="ARBA00023125"/>
    </source>
</evidence>
<evidence type="ECO:0000313" key="3">
    <source>
        <dbReference type="EMBL" id="EKX63525.1"/>
    </source>
</evidence>
<reference evidence="3 4" key="1">
    <citation type="submission" date="2012-11" db="EMBL/GenBank/DDBJ databases">
        <authorList>
            <person name="Huguet-Tapia J.C."/>
            <person name="Durkin A.S."/>
            <person name="Pettis G.S."/>
            <person name="Badger J.H."/>
        </authorList>
    </citation>
    <scope>NUCLEOTIDE SEQUENCE [LARGE SCALE GENOMIC DNA]</scope>
    <source>
        <strain evidence="3 4">91-03</strain>
    </source>
</reference>
<proteinExistence type="predicted"/>
<dbReference type="Pfam" id="PF13560">
    <property type="entry name" value="HTH_31"/>
    <property type="match status" value="1"/>
</dbReference>
<feature type="domain" description="HTH cro/C1-type" evidence="2">
    <location>
        <begin position="34"/>
        <end position="74"/>
    </location>
</feature>
<dbReference type="PROSITE" id="PS50943">
    <property type="entry name" value="HTH_CROC1"/>
    <property type="match status" value="2"/>
</dbReference>
<dbReference type="Gene3D" id="1.10.260.40">
    <property type="entry name" value="lambda repressor-like DNA-binding domains"/>
    <property type="match status" value="2"/>
</dbReference>
<dbReference type="PANTHER" id="PTHR46797:SF1">
    <property type="entry name" value="METHYLPHOSPHONATE SYNTHASE"/>
    <property type="match status" value="1"/>
</dbReference>
<accession>L1KSS2</accession>
<dbReference type="EMBL" id="AEJC01000426">
    <property type="protein sequence ID" value="EKX63525.1"/>
    <property type="molecule type" value="Genomic_DNA"/>
</dbReference>
<name>L1KSS2_9ACTN</name>